<keyword evidence="4" id="KW-0067">ATP-binding</keyword>
<name>A0AAC9UNR0_LATCU</name>
<dbReference type="Pfam" id="PF00270">
    <property type="entry name" value="DEAD"/>
    <property type="match status" value="1"/>
</dbReference>
<organism evidence="7 8">
    <name type="scientific">Latilactobacillus curvatus</name>
    <name type="common">Lactobacillus curvatus</name>
    <dbReference type="NCBI Taxonomy" id="28038"/>
    <lineage>
        <taxon>Bacteria</taxon>
        <taxon>Bacillati</taxon>
        <taxon>Bacillota</taxon>
        <taxon>Bacilli</taxon>
        <taxon>Lactobacillales</taxon>
        <taxon>Lactobacillaceae</taxon>
        <taxon>Latilactobacillus</taxon>
    </lineage>
</organism>
<dbReference type="InterPro" id="IPR050699">
    <property type="entry name" value="RNA-DNA_Helicase"/>
</dbReference>
<evidence type="ECO:0000256" key="1">
    <source>
        <dbReference type="ARBA" id="ARBA00022741"/>
    </source>
</evidence>
<dbReference type="Gene3D" id="3.40.50.300">
    <property type="entry name" value="P-loop containing nucleotide triphosphate hydrolases"/>
    <property type="match status" value="2"/>
</dbReference>
<dbReference type="AlphaFoldDB" id="A0AAC9UNR0"/>
<feature type="domain" description="Helicase C-terminal" evidence="6">
    <location>
        <begin position="293"/>
        <end position="497"/>
    </location>
</feature>
<dbReference type="Proteomes" id="UP000199749">
    <property type="component" value="Chromosome"/>
</dbReference>
<evidence type="ECO:0000313" key="8">
    <source>
        <dbReference type="Proteomes" id="UP000199749"/>
    </source>
</evidence>
<dbReference type="InterPro" id="IPR011545">
    <property type="entry name" value="DEAD/DEAH_box_helicase_dom"/>
</dbReference>
<dbReference type="InterPro" id="IPR001650">
    <property type="entry name" value="Helicase_C-like"/>
</dbReference>
<evidence type="ECO:0000256" key="3">
    <source>
        <dbReference type="ARBA" id="ARBA00022806"/>
    </source>
</evidence>
<dbReference type="GO" id="GO:0003676">
    <property type="term" value="F:nucleic acid binding"/>
    <property type="evidence" value="ECO:0007669"/>
    <property type="project" value="InterPro"/>
</dbReference>
<sequence length="710" mass="82840">MNNLDIFLERDELKNFEDNWSLVKYISGIIDTSEAREYIIHILDIWESVNKDSKPIWIDLIERTGFYPYFVDKIKDNNQNFEISLQAQIRLAYFKSDVLPGVYFHEKQKEIEKHLSMGENIAVSAPTSFGKSLLIEEMVARKKFDNILIIQPTLALIDETRKKMRHYQDYYDVIVNTRQDVKERNIFILTAERVLEFPELPRINFFIIDEFYKISNRRNDSRIDALNIALFKVMNMNPQAMFLTPSVDSLSEKFREKYDVTFFKTDYALVNTHIQEIRRRNGNLLSGNNKKNKLFQVLSELIEPTIVYVKSPGEAYKLAKEYMDFISSNGEVNKHLEIYDWMDQNISPNWQLKKMLKYGIGAHNGSLPRHLVTSEIDLFNKGFINVLFATASLIEGVNTAAKNMVIYSQNKGSNRIDYFDFANIRGRAGRMKQYFTGQVYLFIEEPVKENFTIDVPIVDQEDVSDEVLINIPDDSVEDTERKKNLIDEIPIDLINILKKNMINVAGQKALFKCIRNNRETMDYLKWNDIPSYEQLRKTLLLGYAYIHNNDNERFANFQAVTALKLVNNSLKQVILDQTNYYKDNGKKDPENRAIDEVLKFQRRCASFEIPKLLAVVESIQKYVFESHNSSFGSYSMFAAMLENDQVDEKFQFLVDYGIPASAIKKISRQLSNTDDNANVIKLILEQEIELKRILLPYEFNLLRSAIFSLN</sequence>
<dbReference type="Pfam" id="PF00271">
    <property type="entry name" value="Helicase_C"/>
    <property type="match status" value="1"/>
</dbReference>
<gene>
    <name evidence="7" type="ORF">CG419_04250</name>
</gene>
<dbReference type="SUPFAM" id="SSF52540">
    <property type="entry name" value="P-loop containing nucleoside triphosphate hydrolases"/>
    <property type="match status" value="2"/>
</dbReference>
<dbReference type="SMART" id="SM00487">
    <property type="entry name" value="DEXDc"/>
    <property type="match status" value="1"/>
</dbReference>
<dbReference type="GO" id="GO:0005524">
    <property type="term" value="F:ATP binding"/>
    <property type="evidence" value="ECO:0007669"/>
    <property type="project" value="UniProtKB-KW"/>
</dbReference>
<evidence type="ECO:0000259" key="6">
    <source>
        <dbReference type="PROSITE" id="PS51194"/>
    </source>
</evidence>
<evidence type="ECO:0000313" key="7">
    <source>
        <dbReference type="EMBL" id="ASN59886.1"/>
    </source>
</evidence>
<dbReference type="EMBL" id="CP022474">
    <property type="protein sequence ID" value="ASN59886.1"/>
    <property type="molecule type" value="Genomic_DNA"/>
</dbReference>
<dbReference type="PANTHER" id="PTHR12131:SF1">
    <property type="entry name" value="ATP-DEPENDENT RNA HELICASE SUPV3L1, MITOCHONDRIAL-RELATED"/>
    <property type="match status" value="1"/>
</dbReference>
<keyword evidence="3 7" id="KW-0347">Helicase</keyword>
<dbReference type="InterPro" id="IPR027417">
    <property type="entry name" value="P-loop_NTPase"/>
</dbReference>
<reference evidence="7 8" key="1">
    <citation type="submission" date="2017-07" db="EMBL/GenBank/DDBJ databases">
        <title>Lactobacillus curvatus MRS6 whole genome.</title>
        <authorList>
            <person name="Jans C."/>
            <person name="Lagler S."/>
            <person name="Lacroix C."/>
            <person name="Meile L."/>
            <person name="Stevens M.J.A."/>
        </authorList>
    </citation>
    <scope>NUCLEOTIDE SEQUENCE [LARGE SCALE GENOMIC DNA]</scope>
    <source>
        <strain evidence="7 8">MRS6</strain>
    </source>
</reference>
<dbReference type="PROSITE" id="PS51192">
    <property type="entry name" value="HELICASE_ATP_BIND_1"/>
    <property type="match status" value="1"/>
</dbReference>
<accession>A0AAC9UNR0</accession>
<dbReference type="RefSeq" id="WP_089556580.1">
    <property type="nucleotide sequence ID" value="NZ_CP022474.1"/>
</dbReference>
<keyword evidence="1" id="KW-0547">Nucleotide-binding</keyword>
<evidence type="ECO:0000256" key="2">
    <source>
        <dbReference type="ARBA" id="ARBA00022801"/>
    </source>
</evidence>
<proteinExistence type="predicted"/>
<keyword evidence="2" id="KW-0378">Hydrolase</keyword>
<feature type="domain" description="Helicase ATP-binding" evidence="5">
    <location>
        <begin position="112"/>
        <end position="265"/>
    </location>
</feature>
<dbReference type="PANTHER" id="PTHR12131">
    <property type="entry name" value="ATP-DEPENDENT RNA AND DNA HELICASE"/>
    <property type="match status" value="1"/>
</dbReference>
<evidence type="ECO:0000259" key="5">
    <source>
        <dbReference type="PROSITE" id="PS51192"/>
    </source>
</evidence>
<evidence type="ECO:0000256" key="4">
    <source>
        <dbReference type="ARBA" id="ARBA00022840"/>
    </source>
</evidence>
<dbReference type="SMART" id="SM00490">
    <property type="entry name" value="HELICc"/>
    <property type="match status" value="1"/>
</dbReference>
<dbReference type="InterPro" id="IPR014001">
    <property type="entry name" value="Helicase_ATP-bd"/>
</dbReference>
<dbReference type="GO" id="GO:0016787">
    <property type="term" value="F:hydrolase activity"/>
    <property type="evidence" value="ECO:0007669"/>
    <property type="project" value="UniProtKB-KW"/>
</dbReference>
<dbReference type="GO" id="GO:0004386">
    <property type="term" value="F:helicase activity"/>
    <property type="evidence" value="ECO:0007669"/>
    <property type="project" value="UniProtKB-KW"/>
</dbReference>
<protein>
    <submittedName>
        <fullName evidence="7">Helicase</fullName>
    </submittedName>
</protein>
<dbReference type="PROSITE" id="PS51194">
    <property type="entry name" value="HELICASE_CTER"/>
    <property type="match status" value="1"/>
</dbReference>